<feature type="transmembrane region" description="Helical" evidence="7">
    <location>
        <begin position="289"/>
        <end position="309"/>
    </location>
</feature>
<dbReference type="CDD" id="cd06225">
    <property type="entry name" value="HAMP"/>
    <property type="match status" value="1"/>
</dbReference>
<reference evidence="10 11" key="1">
    <citation type="submission" date="2013-08" db="EMBL/GenBank/DDBJ databases">
        <authorList>
            <person name="Huang J."/>
            <person name="Wang G."/>
        </authorList>
    </citation>
    <scope>NUCLEOTIDE SEQUENCE [LARGE SCALE GENOMIC DNA]</scope>
    <source>
        <strain evidence="10 11">JSM 072002</strain>
    </source>
</reference>
<dbReference type="Gene3D" id="1.10.287.950">
    <property type="entry name" value="Methyl-accepting chemotaxis protein"/>
    <property type="match status" value="1"/>
</dbReference>
<dbReference type="Gene3D" id="3.30.450.20">
    <property type="entry name" value="PAS domain"/>
    <property type="match status" value="2"/>
</dbReference>
<keyword evidence="3 7" id="KW-0472">Membrane</keyword>
<evidence type="ECO:0000256" key="5">
    <source>
        <dbReference type="ARBA" id="ARBA00029447"/>
    </source>
</evidence>
<organism evidence="10 11">
    <name type="scientific">Pontibacillus litoralis JSM 072002</name>
    <dbReference type="NCBI Taxonomy" id="1385512"/>
    <lineage>
        <taxon>Bacteria</taxon>
        <taxon>Bacillati</taxon>
        <taxon>Bacillota</taxon>
        <taxon>Bacilli</taxon>
        <taxon>Bacillales</taxon>
        <taxon>Bacillaceae</taxon>
        <taxon>Pontibacillus</taxon>
    </lineage>
</organism>
<comment type="similarity">
    <text evidence="5">Belongs to the methyl-accepting chemotaxis (MCP) protein family.</text>
</comment>
<evidence type="ECO:0000313" key="11">
    <source>
        <dbReference type="Proteomes" id="UP000030401"/>
    </source>
</evidence>
<feature type="domain" description="Methyl-accepting transducer" evidence="8">
    <location>
        <begin position="381"/>
        <end position="638"/>
    </location>
</feature>
<dbReference type="PROSITE" id="PS50111">
    <property type="entry name" value="CHEMOTAXIS_TRANSDUC_2"/>
    <property type="match status" value="1"/>
</dbReference>
<dbReference type="CDD" id="cd12913">
    <property type="entry name" value="PDC1_MCP_like"/>
    <property type="match status" value="1"/>
</dbReference>
<keyword evidence="2" id="KW-1003">Cell membrane</keyword>
<dbReference type="SMART" id="SM00304">
    <property type="entry name" value="HAMP"/>
    <property type="match status" value="1"/>
</dbReference>
<sequence length="679" mass="75269">MKSIKGKWLTYFIGFAVIIVLFVGVANYWYGMKVSEKQIKSSIDHSVSHLSDTIGQFMGKFSESIETYSNVDMVQNVVRDSEAYYKSTMQLFKSFQENHPEAVFTYFGPERVLLDNKKLVTWPDSTQELAKQKEWIATDQEWYQQAVASKGEVVWSDPYIDSTTDIPMVTASMSVEKDGQLSGVMAIDISLQHLADQMATYATTEKSKLWIVQQMDNQSKVISSTQSEESNTAIEDKALAQLLFTNESGQFHHNGQYVSYQTIDSTGWKVVEFVDESYIASSMKGIGSVTGLVSIIVIGIAVVIAFVIANHVAKPITSLSEQVNKVASGDLTVQIEKMSQDEIGQLADHFNQMVANMKKLIETVRQSALHVASSAENYSAVAEETTASSQEVSSAVGQISIQVAQSAEEATTTKEKTVSLSEQLEQFNERVENINKLSIESKEKNELGLRQMDILQEQTEQYNQVITAVSNVIISLSNEVQAIEHIIDTIHAISDQTNLLALNASIEAARAGEHGKGFAVVAEEVRKLAEQTSTATNQVTDTIHRVEQESQAAVKEMENTKEISVKHDKTVQETERAFRSIAKRMDYISESMDDLTTGIAVINQFKDEVVESVQHITEASQQSALSAEEVSKASEEQVTAFNTIASSAEELNSASSQLENVIQIFKLNDERPNDTNERS</sequence>
<evidence type="ECO:0000256" key="1">
    <source>
        <dbReference type="ARBA" id="ARBA00004236"/>
    </source>
</evidence>
<evidence type="ECO:0000256" key="3">
    <source>
        <dbReference type="ARBA" id="ARBA00023136"/>
    </source>
</evidence>
<dbReference type="eggNOG" id="COG0840">
    <property type="taxonomic scope" value="Bacteria"/>
</dbReference>
<feature type="transmembrane region" description="Helical" evidence="7">
    <location>
        <begin position="12"/>
        <end position="30"/>
    </location>
</feature>
<proteinExistence type="inferred from homology"/>
<dbReference type="PANTHER" id="PTHR32089">
    <property type="entry name" value="METHYL-ACCEPTING CHEMOTAXIS PROTEIN MCPB"/>
    <property type="match status" value="1"/>
</dbReference>
<dbReference type="STRING" id="1385512.N784_14390"/>
<dbReference type="InterPro" id="IPR029151">
    <property type="entry name" value="Sensor-like_sf"/>
</dbReference>
<feature type="domain" description="HAMP" evidence="9">
    <location>
        <begin position="310"/>
        <end position="362"/>
    </location>
</feature>
<dbReference type="PROSITE" id="PS50885">
    <property type="entry name" value="HAMP"/>
    <property type="match status" value="1"/>
</dbReference>
<evidence type="ECO:0000313" key="10">
    <source>
        <dbReference type="EMBL" id="KGX87819.1"/>
    </source>
</evidence>
<comment type="caution">
    <text evidence="10">The sequence shown here is derived from an EMBL/GenBank/DDBJ whole genome shotgun (WGS) entry which is preliminary data.</text>
</comment>
<dbReference type="Pfam" id="PF00015">
    <property type="entry name" value="MCPsignal"/>
    <property type="match status" value="1"/>
</dbReference>
<evidence type="ECO:0000256" key="2">
    <source>
        <dbReference type="ARBA" id="ARBA00022475"/>
    </source>
</evidence>
<keyword evidence="4 6" id="KW-0807">Transducer</keyword>
<protein>
    <recommendedName>
        <fullName evidence="12">Methyl-accepting chemotaxis protein</fullName>
    </recommendedName>
</protein>
<keyword evidence="7" id="KW-1133">Transmembrane helix</keyword>
<dbReference type="Pfam" id="PF00672">
    <property type="entry name" value="HAMP"/>
    <property type="match status" value="1"/>
</dbReference>
<evidence type="ECO:0008006" key="12">
    <source>
        <dbReference type="Google" id="ProtNLM"/>
    </source>
</evidence>
<name>A0A0A5G6Y0_9BACI</name>
<dbReference type="Proteomes" id="UP000030401">
    <property type="component" value="Unassembled WGS sequence"/>
</dbReference>
<evidence type="ECO:0000259" key="9">
    <source>
        <dbReference type="PROSITE" id="PS50885"/>
    </source>
</evidence>
<keyword evidence="7" id="KW-0812">Transmembrane</keyword>
<accession>A0A0A5G6Y0</accession>
<evidence type="ECO:0000256" key="6">
    <source>
        <dbReference type="PROSITE-ProRule" id="PRU00284"/>
    </source>
</evidence>
<dbReference type="EMBL" id="AVPG01000005">
    <property type="protein sequence ID" value="KGX87819.1"/>
    <property type="molecule type" value="Genomic_DNA"/>
</dbReference>
<gene>
    <name evidence="10" type="ORF">N784_14390</name>
</gene>
<dbReference type="Gene3D" id="6.10.340.10">
    <property type="match status" value="1"/>
</dbReference>
<dbReference type="RefSeq" id="WP_036833197.1">
    <property type="nucleotide sequence ID" value="NZ_AVPG01000005.1"/>
</dbReference>
<dbReference type="InterPro" id="IPR003660">
    <property type="entry name" value="HAMP_dom"/>
</dbReference>
<keyword evidence="11" id="KW-1185">Reference proteome</keyword>
<dbReference type="GO" id="GO:0007165">
    <property type="term" value="P:signal transduction"/>
    <property type="evidence" value="ECO:0007669"/>
    <property type="project" value="UniProtKB-KW"/>
</dbReference>
<dbReference type="InterPro" id="IPR004089">
    <property type="entry name" value="MCPsignal_dom"/>
</dbReference>
<evidence type="ECO:0000256" key="7">
    <source>
        <dbReference type="SAM" id="Phobius"/>
    </source>
</evidence>
<dbReference type="SMART" id="SM00283">
    <property type="entry name" value="MA"/>
    <property type="match status" value="1"/>
</dbReference>
<dbReference type="SUPFAM" id="SSF103190">
    <property type="entry name" value="Sensory domain-like"/>
    <property type="match status" value="1"/>
</dbReference>
<dbReference type="SUPFAM" id="SSF58104">
    <property type="entry name" value="Methyl-accepting chemotaxis protein (MCP) signaling domain"/>
    <property type="match status" value="1"/>
</dbReference>
<evidence type="ECO:0000259" key="8">
    <source>
        <dbReference type="PROSITE" id="PS50111"/>
    </source>
</evidence>
<dbReference type="AlphaFoldDB" id="A0A0A5G6Y0"/>
<dbReference type="Pfam" id="PF22673">
    <property type="entry name" value="MCP-like_PDC_1"/>
    <property type="match status" value="1"/>
</dbReference>
<evidence type="ECO:0000256" key="4">
    <source>
        <dbReference type="ARBA" id="ARBA00023224"/>
    </source>
</evidence>
<dbReference type="GO" id="GO:0005886">
    <property type="term" value="C:plasma membrane"/>
    <property type="evidence" value="ECO:0007669"/>
    <property type="project" value="UniProtKB-SubCell"/>
</dbReference>
<comment type="subcellular location">
    <subcellularLocation>
        <location evidence="1">Cell membrane</location>
    </subcellularLocation>
</comment>
<dbReference type="PANTHER" id="PTHR32089:SF112">
    <property type="entry name" value="LYSOZYME-LIKE PROTEIN-RELATED"/>
    <property type="match status" value="1"/>
</dbReference>